<proteinExistence type="predicted"/>
<protein>
    <submittedName>
        <fullName evidence="1">Uncharacterized protein</fullName>
    </submittedName>
</protein>
<accession>Q5HS16</accession>
<dbReference type="Proteomes" id="UP000000531">
    <property type="component" value="Chromosome"/>
</dbReference>
<dbReference type="HOGENOM" id="CLU_3189265_0_0_9"/>
<reference evidence="1 2" key="1">
    <citation type="journal article" date="2005" name="J. Bacteriol.">
        <title>Insights on evolution of virulence and resistance from the complete genome analysis of an early methicillin-resistant Staphylococcus aureus strain and a biofilm-producing methicillin-resistant Staphylococcus epidermidis strain.</title>
        <authorList>
            <person name="Gill S.R."/>
            <person name="Fouts D.E."/>
            <person name="Archer G.L."/>
            <person name="Mongodin E.F."/>
            <person name="Deboy R.T."/>
            <person name="Ravel J."/>
            <person name="Paulsen I.T."/>
            <person name="Kolonay J.F."/>
            <person name="Brinkac L."/>
            <person name="Beanan M."/>
            <person name="Dodson R.J."/>
            <person name="Daugherty S.C."/>
            <person name="Madupu R."/>
            <person name="Angiuoli S.V."/>
            <person name="Durkin A.S."/>
            <person name="Haft D.H."/>
            <person name="Vamathevan J."/>
            <person name="Khouri H."/>
            <person name="Utterback T."/>
            <person name="Lee C."/>
            <person name="Dimitrov G."/>
            <person name="Jiang L."/>
            <person name="Qin H."/>
            <person name="Weidman J."/>
            <person name="Tran K."/>
            <person name="Kang K."/>
            <person name="Hance I.R."/>
            <person name="Nelson K.E."/>
            <person name="Fraser C.M."/>
        </authorList>
    </citation>
    <scope>NUCLEOTIDE SEQUENCE [LARGE SCALE GENOMIC DNA]</scope>
    <source>
        <strain evidence="2">ATCC 35984 / RP62A</strain>
    </source>
</reference>
<dbReference type="KEGG" id="ser:SERP0023"/>
<organism evidence="1 2">
    <name type="scientific">Staphylococcus epidermidis (strain ATCC 35984 / DSM 28319 / BCRC 17069 / CCUG 31568 / BM 3577 / RP62A)</name>
    <dbReference type="NCBI Taxonomy" id="176279"/>
    <lineage>
        <taxon>Bacteria</taxon>
        <taxon>Bacillati</taxon>
        <taxon>Bacillota</taxon>
        <taxon>Bacilli</taxon>
        <taxon>Bacillales</taxon>
        <taxon>Staphylococcaceae</taxon>
        <taxon>Staphylococcus</taxon>
    </lineage>
</organism>
<evidence type="ECO:0000313" key="2">
    <source>
        <dbReference type="Proteomes" id="UP000000531"/>
    </source>
</evidence>
<keyword evidence="2" id="KW-1185">Reference proteome</keyword>
<name>Q5HS16_STAEQ</name>
<evidence type="ECO:0000313" key="1">
    <source>
        <dbReference type="EMBL" id="AAW53422.1"/>
    </source>
</evidence>
<dbReference type="AlphaFoldDB" id="Q5HS16"/>
<dbReference type="EMBL" id="CP000029">
    <property type="protein sequence ID" value="AAW53422.1"/>
    <property type="molecule type" value="Genomic_DNA"/>
</dbReference>
<sequence length="46" mass="5146">MRYAFIALERLILVLEEVEPLDAEAALLLELELAELELLVPPDVVA</sequence>
<gene>
    <name evidence="1" type="ordered locus">SERP0023</name>
</gene>